<feature type="domain" description="SH3b" evidence="2">
    <location>
        <begin position="374"/>
        <end position="453"/>
    </location>
</feature>
<name>H7EL20_9SPIR</name>
<evidence type="ECO:0000256" key="1">
    <source>
        <dbReference type="SAM" id="SignalP"/>
    </source>
</evidence>
<dbReference type="Proteomes" id="UP000003571">
    <property type="component" value="Unassembled WGS sequence"/>
</dbReference>
<dbReference type="InterPro" id="IPR003646">
    <property type="entry name" value="SH3-like_bac-type"/>
</dbReference>
<sequence>MKRMRNVVALVLLFSMRMSAGVADGSVDLDSRAYKYISSPSSPLYSESELLEDVKEHGSIQAEFFPYVKGVTYMRPKRQEEELCWDDFPVEYKYALPNLSLDGKGFKGVECIVVRDTLSFWEDVDEEDFGTLSFEPAGEKISVYGIAGFGIEDGLLYPIYYLRTGGYIRGIDIAPLSSLIFARNGKGRKMSIAFQAVLKRITSKSTGIAFNEIERALRTVNTEDSSNFLSYIPYFIDCDGKSQRLPALWYDKKYRLLYPLNMKNPVPILEEKSFSYGISASGGEYILIFALEPKDDIFCSLNNICMYKVREKYKGLSNHFFTENGVAVYEFEHIGKEITQNEVTLYLQDETNPYKFSKTSKTDGEPQGRSKTHKQNDFVNPICRLKMREKPNLDAQVLGTLEAGTLLKIVQVGEQEQIDGVMASWAKVEAVNDEHFVEGGEVSTGWVFGGYLE</sequence>
<dbReference type="AlphaFoldDB" id="H7EL20"/>
<dbReference type="Gene3D" id="2.30.30.40">
    <property type="entry name" value="SH3 Domains"/>
    <property type="match status" value="1"/>
</dbReference>
<dbReference type="EMBL" id="AGRW01000047">
    <property type="protein sequence ID" value="EIC01745.1"/>
    <property type="molecule type" value="Genomic_DNA"/>
</dbReference>
<feature type="chain" id="PRO_5003609780" description="SH3b domain-containing protein" evidence="1">
    <location>
        <begin position="21"/>
        <end position="453"/>
    </location>
</feature>
<comment type="caution">
    <text evidence="3">The sequence shown here is derived from an EMBL/GenBank/DDBJ whole genome shotgun (WGS) entry which is preliminary data.</text>
</comment>
<keyword evidence="1" id="KW-0732">Signal</keyword>
<dbReference type="eggNOG" id="ENOG5031D8K">
    <property type="taxonomic scope" value="Bacteria"/>
</dbReference>
<dbReference type="RefSeq" id="WP_002704499.1">
    <property type="nucleotide sequence ID" value="NZ_AGRW01000047.1"/>
</dbReference>
<feature type="signal peptide" evidence="1">
    <location>
        <begin position="1"/>
        <end position="20"/>
    </location>
</feature>
<dbReference type="PATRIC" id="fig|907348.3.peg.1604"/>
<protein>
    <recommendedName>
        <fullName evidence="2">SH3b domain-containing protein</fullName>
    </recommendedName>
</protein>
<evidence type="ECO:0000313" key="4">
    <source>
        <dbReference type="Proteomes" id="UP000003571"/>
    </source>
</evidence>
<evidence type="ECO:0000259" key="2">
    <source>
        <dbReference type="PROSITE" id="PS51781"/>
    </source>
</evidence>
<dbReference type="Pfam" id="PF08239">
    <property type="entry name" value="SH3_3"/>
    <property type="match status" value="1"/>
</dbReference>
<accession>H7EL20</accession>
<gene>
    <name evidence="3" type="ORF">TresaDRAFT_1034</name>
</gene>
<evidence type="ECO:0000313" key="3">
    <source>
        <dbReference type="EMBL" id="EIC01745.1"/>
    </source>
</evidence>
<dbReference type="OrthoDB" id="342860at2"/>
<proteinExistence type="predicted"/>
<keyword evidence="4" id="KW-1185">Reference proteome</keyword>
<organism evidence="3 4">
    <name type="scientific">Treponema saccharophilum DSM 2985</name>
    <dbReference type="NCBI Taxonomy" id="907348"/>
    <lineage>
        <taxon>Bacteria</taxon>
        <taxon>Pseudomonadati</taxon>
        <taxon>Spirochaetota</taxon>
        <taxon>Spirochaetia</taxon>
        <taxon>Spirochaetales</taxon>
        <taxon>Treponemataceae</taxon>
        <taxon>Treponema</taxon>
    </lineage>
</organism>
<dbReference type="STRING" id="907348.TresaDRAFT_1034"/>
<dbReference type="PROSITE" id="PS51781">
    <property type="entry name" value="SH3B"/>
    <property type="match status" value="1"/>
</dbReference>
<reference evidence="3 4" key="1">
    <citation type="submission" date="2011-09" db="EMBL/GenBank/DDBJ databases">
        <title>The draft genome of Treponema saccharophilum DSM 2985.</title>
        <authorList>
            <consortium name="US DOE Joint Genome Institute (JGI-PGF)"/>
            <person name="Lucas S."/>
            <person name="Copeland A."/>
            <person name="Lapidus A."/>
            <person name="Glavina del Rio T."/>
            <person name="Dalin E."/>
            <person name="Tice H."/>
            <person name="Bruce D."/>
            <person name="Goodwin L."/>
            <person name="Pitluck S."/>
            <person name="Peters L."/>
            <person name="Kyrpides N."/>
            <person name="Mavromatis K."/>
            <person name="Ivanova N."/>
            <person name="Markowitz V."/>
            <person name="Cheng J.-F."/>
            <person name="Hugenholtz P."/>
            <person name="Woyke T."/>
            <person name="Wu D."/>
            <person name="Gronow S."/>
            <person name="Wellnitz S."/>
            <person name="Brambilla E."/>
            <person name="Klenk H.-P."/>
            <person name="Eisen J.A."/>
        </authorList>
    </citation>
    <scope>NUCLEOTIDE SEQUENCE [LARGE SCALE GENOMIC DNA]</scope>
    <source>
        <strain evidence="3 4">DSM 2985</strain>
    </source>
</reference>